<dbReference type="SUPFAM" id="SSF46785">
    <property type="entry name" value="Winged helix' DNA-binding domain"/>
    <property type="match status" value="1"/>
</dbReference>
<evidence type="ECO:0000256" key="3">
    <source>
        <dbReference type="ARBA" id="ARBA00023163"/>
    </source>
</evidence>
<dbReference type="RefSeq" id="WP_045170063.1">
    <property type="nucleotide sequence ID" value="NZ_CP113865.1"/>
</dbReference>
<dbReference type="PROSITE" id="PS50995">
    <property type="entry name" value="HTH_MARR_2"/>
    <property type="match status" value="1"/>
</dbReference>
<evidence type="ECO:0000313" key="5">
    <source>
        <dbReference type="EMBL" id="WAM35025.1"/>
    </source>
</evidence>
<sequence length="158" mass="18627">MEINEKVVNEIAENMLSIFPMLMKNIFKKDEFTEEYGLGPRYMHILHLIDDFGPMSISEISKRLSVSAPNMTPLIERLISEGYVIKNSQENDRRISIIQLTPKGRELVLLHTNWLNQNLKKRLERLSHDEIEELWYVLKRLKKLVLKMADCCKQREGN</sequence>
<proteinExistence type="predicted"/>
<keyword evidence="3" id="KW-0804">Transcription</keyword>
<organism evidence="5 6">
    <name type="scientific">Caldicellulosiruptor morganii</name>
    <dbReference type="NCBI Taxonomy" id="1387555"/>
    <lineage>
        <taxon>Bacteria</taxon>
        <taxon>Bacillati</taxon>
        <taxon>Bacillota</taxon>
        <taxon>Bacillota incertae sedis</taxon>
        <taxon>Caldicellulosiruptorales</taxon>
        <taxon>Caldicellulosiruptoraceae</taxon>
        <taxon>Caldicellulosiruptor</taxon>
    </lineage>
</organism>
<keyword evidence="2" id="KW-0238">DNA-binding</keyword>
<dbReference type="InterPro" id="IPR036390">
    <property type="entry name" value="WH_DNA-bd_sf"/>
</dbReference>
<accession>A0ABY7BSP7</accession>
<protein>
    <submittedName>
        <fullName evidence="5">MarR family transcriptional regulator</fullName>
    </submittedName>
</protein>
<dbReference type="PRINTS" id="PR00598">
    <property type="entry name" value="HTHMARR"/>
</dbReference>
<dbReference type="Gene3D" id="1.10.10.10">
    <property type="entry name" value="Winged helix-like DNA-binding domain superfamily/Winged helix DNA-binding domain"/>
    <property type="match status" value="1"/>
</dbReference>
<keyword evidence="1" id="KW-0805">Transcription regulation</keyword>
<dbReference type="InterPro" id="IPR000835">
    <property type="entry name" value="HTH_MarR-typ"/>
</dbReference>
<evidence type="ECO:0000256" key="2">
    <source>
        <dbReference type="ARBA" id="ARBA00023125"/>
    </source>
</evidence>
<dbReference type="Proteomes" id="UP001164909">
    <property type="component" value="Chromosome"/>
</dbReference>
<reference evidence="5" key="1">
    <citation type="submission" date="2022-12" db="EMBL/GenBank/DDBJ databases">
        <authorList>
            <person name="Bing R.G."/>
            <person name="Willard D.J."/>
            <person name="Manesh M.J.H."/>
            <person name="Laemthong T."/>
            <person name="Crosby J.R."/>
            <person name="Kelly R.M."/>
        </authorList>
    </citation>
    <scope>NUCLEOTIDE SEQUENCE</scope>
    <source>
        <strain evidence="5">DSM 8990</strain>
    </source>
</reference>
<keyword evidence="6" id="KW-1185">Reference proteome</keyword>
<evidence type="ECO:0000256" key="1">
    <source>
        <dbReference type="ARBA" id="ARBA00023015"/>
    </source>
</evidence>
<dbReference type="SMART" id="SM00347">
    <property type="entry name" value="HTH_MARR"/>
    <property type="match status" value="1"/>
</dbReference>
<dbReference type="PANTHER" id="PTHR42756">
    <property type="entry name" value="TRANSCRIPTIONAL REGULATOR, MARR"/>
    <property type="match status" value="1"/>
</dbReference>
<dbReference type="Pfam" id="PF01047">
    <property type="entry name" value="MarR"/>
    <property type="match status" value="1"/>
</dbReference>
<dbReference type="InterPro" id="IPR036388">
    <property type="entry name" value="WH-like_DNA-bd_sf"/>
</dbReference>
<feature type="domain" description="HTH marR-type" evidence="4">
    <location>
        <begin position="8"/>
        <end position="143"/>
    </location>
</feature>
<name>A0ABY7BSP7_9FIRM</name>
<gene>
    <name evidence="5" type="ORF">OTK00_002245</name>
</gene>
<evidence type="ECO:0000313" key="6">
    <source>
        <dbReference type="Proteomes" id="UP001164909"/>
    </source>
</evidence>
<dbReference type="PANTHER" id="PTHR42756:SF1">
    <property type="entry name" value="TRANSCRIPTIONAL REPRESSOR OF EMRAB OPERON"/>
    <property type="match status" value="1"/>
</dbReference>
<dbReference type="EMBL" id="CP113865">
    <property type="protein sequence ID" value="WAM35025.1"/>
    <property type="molecule type" value="Genomic_DNA"/>
</dbReference>
<evidence type="ECO:0000259" key="4">
    <source>
        <dbReference type="PROSITE" id="PS50995"/>
    </source>
</evidence>